<feature type="non-terminal residue" evidence="1">
    <location>
        <position position="1"/>
    </location>
</feature>
<sequence length="127" mass="13583">CPDPAAGLYIRNRRGQVVQVAIPADHIAFQVGEALQVHSGGLLCATPHYVRGARGPGTADLARNTFAVFMQPDVAVPMDTPEGVTDEQVAVGQWRRGQTFGEFSTATFEQYYTAHPKGAMATDGHVS</sequence>
<organism evidence="1 2">
    <name type="scientific">Haematococcus lacustris</name>
    <name type="common">Green alga</name>
    <name type="synonym">Haematococcus pluvialis</name>
    <dbReference type="NCBI Taxonomy" id="44745"/>
    <lineage>
        <taxon>Eukaryota</taxon>
        <taxon>Viridiplantae</taxon>
        <taxon>Chlorophyta</taxon>
        <taxon>core chlorophytes</taxon>
        <taxon>Chlorophyceae</taxon>
        <taxon>CS clade</taxon>
        <taxon>Chlamydomonadales</taxon>
        <taxon>Haematococcaceae</taxon>
        <taxon>Haematococcus</taxon>
    </lineage>
</organism>
<dbReference type="AlphaFoldDB" id="A0A6A0AKV2"/>
<name>A0A6A0AKV2_HAELA</name>
<feature type="non-terminal residue" evidence="1">
    <location>
        <position position="127"/>
    </location>
</feature>
<dbReference type="PANTHER" id="PTHR48420:SF1">
    <property type="entry name" value="NON-HAEM DIOXYGENASE N-TERMINAL DOMAIN-CONTAINING PROTEIN"/>
    <property type="match status" value="1"/>
</dbReference>
<evidence type="ECO:0000313" key="1">
    <source>
        <dbReference type="EMBL" id="GFH32487.1"/>
    </source>
</evidence>
<evidence type="ECO:0000313" key="2">
    <source>
        <dbReference type="Proteomes" id="UP000485058"/>
    </source>
</evidence>
<protein>
    <submittedName>
        <fullName evidence="1">DIOX_N domain-containing protein</fullName>
    </submittedName>
</protein>
<proteinExistence type="predicted"/>
<reference evidence="1 2" key="1">
    <citation type="submission" date="2020-02" db="EMBL/GenBank/DDBJ databases">
        <title>Draft genome sequence of Haematococcus lacustris strain NIES-144.</title>
        <authorList>
            <person name="Morimoto D."/>
            <person name="Nakagawa S."/>
            <person name="Yoshida T."/>
            <person name="Sawayama S."/>
        </authorList>
    </citation>
    <scope>NUCLEOTIDE SEQUENCE [LARGE SCALE GENOMIC DNA]</scope>
    <source>
        <strain evidence="1 2">NIES-144</strain>
    </source>
</reference>
<dbReference type="InterPro" id="IPR027443">
    <property type="entry name" value="IPNS-like_sf"/>
</dbReference>
<gene>
    <name evidence="1" type="ORF">HaLaN_31715</name>
</gene>
<dbReference type="Gene3D" id="2.60.120.330">
    <property type="entry name" value="B-lactam Antibiotic, Isopenicillin N Synthase, Chain"/>
    <property type="match status" value="1"/>
</dbReference>
<comment type="caution">
    <text evidence="1">The sequence shown here is derived from an EMBL/GenBank/DDBJ whole genome shotgun (WGS) entry which is preliminary data.</text>
</comment>
<dbReference type="Proteomes" id="UP000485058">
    <property type="component" value="Unassembled WGS sequence"/>
</dbReference>
<dbReference type="EMBL" id="BLLF01006706">
    <property type="protein sequence ID" value="GFH32487.1"/>
    <property type="molecule type" value="Genomic_DNA"/>
</dbReference>
<accession>A0A6A0AKV2</accession>
<dbReference type="SUPFAM" id="SSF51197">
    <property type="entry name" value="Clavaminate synthase-like"/>
    <property type="match status" value="1"/>
</dbReference>
<keyword evidence="2" id="KW-1185">Reference proteome</keyword>
<dbReference type="PANTHER" id="PTHR48420">
    <property type="entry name" value="NON-HAEM DIOXYGENASE N-TERMINAL DOMAIN-CONTAINING PROTEIN"/>
    <property type="match status" value="1"/>
</dbReference>